<feature type="region of interest" description="Disordered" evidence="1">
    <location>
        <begin position="266"/>
        <end position="297"/>
    </location>
</feature>
<feature type="compositionally biased region" description="Low complexity" evidence="1">
    <location>
        <begin position="276"/>
        <end position="288"/>
    </location>
</feature>
<dbReference type="RefSeq" id="XP_013787641.1">
    <property type="nucleotide sequence ID" value="XM_013932187.2"/>
</dbReference>
<feature type="transmembrane region" description="Helical" evidence="2">
    <location>
        <begin position="122"/>
        <end position="148"/>
    </location>
</feature>
<feature type="transmembrane region" description="Helical" evidence="2">
    <location>
        <begin position="154"/>
        <end position="175"/>
    </location>
</feature>
<keyword evidence="2" id="KW-0812">Transmembrane</keyword>
<accession>A0ABM1BS72</accession>
<keyword evidence="3" id="KW-1185">Reference proteome</keyword>
<feature type="transmembrane region" description="Helical" evidence="2">
    <location>
        <begin position="88"/>
        <end position="110"/>
    </location>
</feature>
<evidence type="ECO:0000313" key="3">
    <source>
        <dbReference type="Proteomes" id="UP000694941"/>
    </source>
</evidence>
<reference evidence="4" key="1">
    <citation type="submission" date="2025-08" db="UniProtKB">
        <authorList>
            <consortium name="RefSeq"/>
        </authorList>
    </citation>
    <scope>IDENTIFICATION</scope>
    <source>
        <tissue evidence="4">Muscle</tissue>
    </source>
</reference>
<feature type="region of interest" description="Disordered" evidence="1">
    <location>
        <begin position="1"/>
        <end position="28"/>
    </location>
</feature>
<keyword evidence="2" id="KW-1133">Transmembrane helix</keyword>
<gene>
    <name evidence="4" type="primary">LOC106471581</name>
</gene>
<sequence length="297" mass="33810">MATVEEAKRSTTSRSTSDSDENNSVDQRNSENKLVNLDKSYLKTVEGVLRLLTSIFSLVAFICEEQIPDCWRTDTTCLMSVFKHYSTYRYFGIITLLIFLSSLSLFFFRFTRFSFLKKVTPLFGLVTHGIYLGVTSVLLFFADLFLFIQMSGFVAHRYAAIFGLFTLGSLILQLVHEIMKLSAIKQAAHDSDHVESSEHEEYDRMNEAWALDQQSETQSINVPKLSFIRPRSSSVDLQTDQDAIPNEQMMQINLNTHQNTDYEDVFISKETNADNSSEASSSGSSQEENVWVVTRES</sequence>
<keyword evidence="2" id="KW-0472">Membrane</keyword>
<protein>
    <submittedName>
        <fullName evidence="4">Uncharacterized protein LOC106471581</fullName>
    </submittedName>
</protein>
<evidence type="ECO:0000313" key="4">
    <source>
        <dbReference type="RefSeq" id="XP_013787641.1"/>
    </source>
</evidence>
<organism evidence="3 4">
    <name type="scientific">Limulus polyphemus</name>
    <name type="common">Atlantic horseshoe crab</name>
    <dbReference type="NCBI Taxonomy" id="6850"/>
    <lineage>
        <taxon>Eukaryota</taxon>
        <taxon>Metazoa</taxon>
        <taxon>Ecdysozoa</taxon>
        <taxon>Arthropoda</taxon>
        <taxon>Chelicerata</taxon>
        <taxon>Merostomata</taxon>
        <taxon>Xiphosura</taxon>
        <taxon>Limulidae</taxon>
        <taxon>Limulus</taxon>
    </lineage>
</organism>
<dbReference type="GeneID" id="106471581"/>
<dbReference type="Proteomes" id="UP000694941">
    <property type="component" value="Unplaced"/>
</dbReference>
<proteinExistence type="predicted"/>
<name>A0ABM1BS72_LIMPO</name>
<evidence type="ECO:0000256" key="2">
    <source>
        <dbReference type="SAM" id="Phobius"/>
    </source>
</evidence>
<evidence type="ECO:0000256" key="1">
    <source>
        <dbReference type="SAM" id="MobiDB-lite"/>
    </source>
</evidence>